<keyword evidence="2" id="KW-1185">Reference proteome</keyword>
<protein>
    <submittedName>
        <fullName evidence="1">Uncharacterized protein</fullName>
    </submittedName>
</protein>
<proteinExistence type="predicted"/>
<reference evidence="1" key="1">
    <citation type="submission" date="2006-10" db="EMBL/GenBank/DDBJ databases">
        <authorList>
            <person name="Amadeo P."/>
            <person name="Zhao Q."/>
            <person name="Wortman J."/>
            <person name="Fraser-Liggett C."/>
            <person name="Carlton J."/>
        </authorList>
    </citation>
    <scope>NUCLEOTIDE SEQUENCE</scope>
    <source>
        <strain evidence="1">G3</strain>
    </source>
</reference>
<dbReference type="InParanoid" id="A2FPE8"/>
<accession>A2FPE8</accession>
<evidence type="ECO:0000313" key="1">
    <source>
        <dbReference type="EMBL" id="EAX93221.1"/>
    </source>
</evidence>
<reference evidence="1" key="2">
    <citation type="journal article" date="2007" name="Science">
        <title>Draft genome sequence of the sexually transmitted pathogen Trichomonas vaginalis.</title>
        <authorList>
            <person name="Carlton J.M."/>
            <person name="Hirt R.P."/>
            <person name="Silva J.C."/>
            <person name="Delcher A.L."/>
            <person name="Schatz M."/>
            <person name="Zhao Q."/>
            <person name="Wortman J.R."/>
            <person name="Bidwell S.L."/>
            <person name="Alsmark U.C.M."/>
            <person name="Besteiro S."/>
            <person name="Sicheritz-Ponten T."/>
            <person name="Noel C.J."/>
            <person name="Dacks J.B."/>
            <person name="Foster P.G."/>
            <person name="Simillion C."/>
            <person name="Van de Peer Y."/>
            <person name="Miranda-Saavedra D."/>
            <person name="Barton G.J."/>
            <person name="Westrop G.D."/>
            <person name="Mueller S."/>
            <person name="Dessi D."/>
            <person name="Fiori P.L."/>
            <person name="Ren Q."/>
            <person name="Paulsen I."/>
            <person name="Zhang H."/>
            <person name="Bastida-Corcuera F.D."/>
            <person name="Simoes-Barbosa A."/>
            <person name="Brown M.T."/>
            <person name="Hayes R.D."/>
            <person name="Mukherjee M."/>
            <person name="Okumura C.Y."/>
            <person name="Schneider R."/>
            <person name="Smith A.J."/>
            <person name="Vanacova S."/>
            <person name="Villalvazo M."/>
            <person name="Haas B.J."/>
            <person name="Pertea M."/>
            <person name="Feldblyum T.V."/>
            <person name="Utterback T.R."/>
            <person name="Shu C.L."/>
            <person name="Osoegawa K."/>
            <person name="de Jong P.J."/>
            <person name="Hrdy I."/>
            <person name="Horvathova L."/>
            <person name="Zubacova Z."/>
            <person name="Dolezal P."/>
            <person name="Malik S.B."/>
            <person name="Logsdon J.M. Jr."/>
            <person name="Henze K."/>
            <person name="Gupta A."/>
            <person name="Wang C.C."/>
            <person name="Dunne R.L."/>
            <person name="Upcroft J.A."/>
            <person name="Upcroft P."/>
            <person name="White O."/>
            <person name="Salzberg S.L."/>
            <person name="Tang P."/>
            <person name="Chiu C.-H."/>
            <person name="Lee Y.-S."/>
            <person name="Embley T.M."/>
            <person name="Coombs G.H."/>
            <person name="Mottram J.C."/>
            <person name="Tachezy J."/>
            <person name="Fraser-Liggett C.M."/>
            <person name="Johnson P.J."/>
        </authorList>
    </citation>
    <scope>NUCLEOTIDE SEQUENCE [LARGE SCALE GENOMIC DNA]</scope>
    <source>
        <strain evidence="1">G3</strain>
    </source>
</reference>
<dbReference type="Proteomes" id="UP000001542">
    <property type="component" value="Unassembled WGS sequence"/>
</dbReference>
<dbReference type="VEuPathDB" id="TrichDB:TVAG_245250"/>
<gene>
    <name evidence="1" type="ORF">TVAG_245250</name>
</gene>
<evidence type="ECO:0000313" key="2">
    <source>
        <dbReference type="Proteomes" id="UP000001542"/>
    </source>
</evidence>
<sequence>MQTQKFVETLIKTLFLSEGDSQTDFLMEQLQLLPQKTEISSIIYSMFTKSTDRSRERILYLYLKYVLQNETILDKESQDELFNLLKTITTLQYSSLTFSRCNLIIQTMKSIIANLTKYNLSSISSAVYSWDSQIKPLAMVSISLVYDQFTGNALSYLIENKNLLNTETQISAFYMFFKHFKYESLDTQIQSLYDNKQVTKSLGFFIEFNIDKFTVPTLQLINSMFSFLDPPESATLCYSLRDSLQKQLKKDDISIRLAAASVISCLKPCDTHEFFNTVDQLVYFFPLFILSPKDIDNQMCDYAFEFIEPRINHSEFKRLFYDSFMSAIVISSKFDVYSLEDLSSLFPEDIRLDIAVNLTYLATHHSNWLTKSEDLVKKVTKSLLFSLQSYEKSLGEALAGAFFQFAEECQNHLNSFLESLLENIYLFSSSFTRKTFSHSLNLLLELNQDLIPPSVEQGFLVKAYVTYMLIYVNEKTQGREEILLILLLLKTSFLSEKIDQKILNELVSSPFAKIFDLLIPEGIADDVHKALLDIDSYEANILCISLNSNVVNPEKVAKNAESIEPFNLERFLLFYENCGYRNPTVSIDRLIKLLNQKQNSLLKRVLFNQPLVIPKTAIFEGFSKIIRFSPEIKPTHAQAMLTIFDSNYCLSKESLEFLFVLLEKCNNQRMNISANLQNIILSEPFFGKCLPNFITVIERSDENLNKSLKTFLSAMKSDKNILSFSDIFLKNCFIIEKKADFDSFVDIVIENGLSDINILNFMSLLCEYSPDEFKNMPKLLSLLIQLFLSENEEERKFSLISTQRVFKIESNITESKAIDTIYISEIEVFLTQIISKISKKTIPLIMKELMSKEVTFVSLLFIKNIINITGIEFVTKETFEFILKLTEKSDKNVLYMSKEILQKIYNTKKEFCFENVFNLKNNLVTKDFVSNNFDDEFLVIYLKLLKKHSIDTSKSIDNCSFQFAFCQTSNVKILWIVFYLSILALNSEECLSSSDYSFVANQTIMLVSKTFSLFGVDTKKLSFSHFKSQIEMSSIFTEFLRKIPKHDFENFVDPTSEIFAFERRDSNDIVVSTVFLISDLYLIYKDERYEDTIANICLAMRDDSCRDTVPFFYKVFEKDILSNFKKSTISSIFHAVRRTLINPDSSPQRIACVLMFCRVMQFVSSEDISKHQEKIFEVISQSLEISHLIQISHLLDAVSAYVEVDSDINSFLNMNQLSLPRLLILSVNDDEVVREKSKTIIKKLAKIDNDDNLISGIAAIIGIEQTDVIGRAFLNWVEKNPINHRVMYMIYCFVDCLLPNKRSKFIEKVYSVLLSIVDKNDANQRDAIQLMSTIISKK</sequence>
<dbReference type="VEuPathDB" id="TrichDB:TVAGG3_0017470"/>
<dbReference type="KEGG" id="tva:4750939"/>
<dbReference type="RefSeq" id="XP_001306151.1">
    <property type="nucleotide sequence ID" value="XM_001306150.1"/>
</dbReference>
<dbReference type="EMBL" id="DS113924">
    <property type="protein sequence ID" value="EAX93221.1"/>
    <property type="molecule type" value="Genomic_DNA"/>
</dbReference>
<name>A2FPE8_TRIV3</name>
<organism evidence="1 2">
    <name type="scientific">Trichomonas vaginalis (strain ATCC PRA-98 / G3)</name>
    <dbReference type="NCBI Taxonomy" id="412133"/>
    <lineage>
        <taxon>Eukaryota</taxon>
        <taxon>Metamonada</taxon>
        <taxon>Parabasalia</taxon>
        <taxon>Trichomonadida</taxon>
        <taxon>Trichomonadidae</taxon>
        <taxon>Trichomonas</taxon>
    </lineage>
</organism>